<keyword evidence="1" id="KW-0808">Transferase</keyword>
<accession>A0ACB9TXL4</accession>
<gene>
    <name evidence="1" type="ORF">MML48_1g00610</name>
</gene>
<evidence type="ECO:0000313" key="2">
    <source>
        <dbReference type="Proteomes" id="UP001056778"/>
    </source>
</evidence>
<organism evidence="1 2">
    <name type="scientific">Holotrichia oblita</name>
    <name type="common">Chafer beetle</name>
    <dbReference type="NCBI Taxonomy" id="644536"/>
    <lineage>
        <taxon>Eukaryota</taxon>
        <taxon>Metazoa</taxon>
        <taxon>Ecdysozoa</taxon>
        <taxon>Arthropoda</taxon>
        <taxon>Hexapoda</taxon>
        <taxon>Insecta</taxon>
        <taxon>Pterygota</taxon>
        <taxon>Neoptera</taxon>
        <taxon>Endopterygota</taxon>
        <taxon>Coleoptera</taxon>
        <taxon>Polyphaga</taxon>
        <taxon>Scarabaeiformia</taxon>
        <taxon>Scarabaeidae</taxon>
        <taxon>Melolonthinae</taxon>
        <taxon>Holotrichia</taxon>
    </lineage>
</organism>
<dbReference type="Proteomes" id="UP001056778">
    <property type="component" value="Chromosome 1"/>
</dbReference>
<comment type="caution">
    <text evidence="1">The sequence shown here is derived from an EMBL/GenBank/DDBJ whole genome shotgun (WGS) entry which is preliminary data.</text>
</comment>
<name>A0ACB9TXL4_HOLOL</name>
<reference evidence="1" key="1">
    <citation type="submission" date="2022-04" db="EMBL/GenBank/DDBJ databases">
        <title>Chromosome-scale genome assembly of Holotrichia oblita Faldermann.</title>
        <authorList>
            <person name="Rongchong L."/>
        </authorList>
    </citation>
    <scope>NUCLEOTIDE SEQUENCE</scope>
    <source>
        <strain evidence="1">81SQS9</strain>
    </source>
</reference>
<dbReference type="EMBL" id="CM043015">
    <property type="protein sequence ID" value="KAI4471478.1"/>
    <property type="molecule type" value="Genomic_DNA"/>
</dbReference>
<evidence type="ECO:0000313" key="1">
    <source>
        <dbReference type="EMBL" id="KAI4471478.1"/>
    </source>
</evidence>
<proteinExistence type="predicted"/>
<sequence length="279" mass="31919">MLLQRLAELQAKLQYIDSMYRAKQEDLQQLSHRIDQILIPVDNGTAYNALAPSVKPEVKLMLRNMSGMNAANGINPPYMLRLPSSYHFLPHLLDDPTSLRLNYLMSKGRTGVSIVLGIPTVHREKQNYLMDTLTSLIDGMTPEESEDVVMVIFVAETELEYVLQIAKEVEMRFSAHVDSGLIEVVSPSPAYYPDMGKLRITLGDSMERVRWRSKQNLDFAFLMSYCQPKGTFYVQLEDDILAKPDYISEMKKFAIDKIASKEPWFVLDFCQLGFIGKFF</sequence>
<protein>
    <submittedName>
        <fullName evidence="1">N-acetylglucosaminyltransferase vi</fullName>
    </submittedName>
</protein>
<keyword evidence="1" id="KW-0328">Glycosyltransferase</keyword>
<keyword evidence="2" id="KW-1185">Reference proteome</keyword>